<comment type="function">
    <text evidence="4">Sequence-specific RNA-binding protein that regulates translation and mRNA stability by binding the 3'-UTR of target mRNAs.</text>
</comment>
<accession>A0AAN8UVC1</accession>
<dbReference type="InterPro" id="IPR011989">
    <property type="entry name" value="ARM-like"/>
</dbReference>
<organism evidence="7 8">
    <name type="scientific">Dillenia turbinata</name>
    <dbReference type="NCBI Taxonomy" id="194707"/>
    <lineage>
        <taxon>Eukaryota</taxon>
        <taxon>Viridiplantae</taxon>
        <taxon>Streptophyta</taxon>
        <taxon>Embryophyta</taxon>
        <taxon>Tracheophyta</taxon>
        <taxon>Spermatophyta</taxon>
        <taxon>Magnoliopsida</taxon>
        <taxon>eudicotyledons</taxon>
        <taxon>Gunneridae</taxon>
        <taxon>Pentapetalae</taxon>
        <taxon>Dilleniales</taxon>
        <taxon>Dilleniaceae</taxon>
        <taxon>Dillenia</taxon>
    </lineage>
</organism>
<dbReference type="AlphaFoldDB" id="A0AAN8UVC1"/>
<reference evidence="7 8" key="1">
    <citation type="submission" date="2023-12" db="EMBL/GenBank/DDBJ databases">
        <title>A high-quality genome assembly for Dillenia turbinata (Dilleniales).</title>
        <authorList>
            <person name="Chanderbali A."/>
        </authorList>
    </citation>
    <scope>NUCLEOTIDE SEQUENCE [LARGE SCALE GENOMIC DNA]</scope>
    <source>
        <strain evidence="7">LSX21</strain>
        <tissue evidence="7">Leaf</tissue>
    </source>
</reference>
<dbReference type="InterPro" id="IPR033712">
    <property type="entry name" value="Pumilio_RNA-bd"/>
</dbReference>
<feature type="repeat" description="Pumilio" evidence="5">
    <location>
        <begin position="702"/>
        <end position="739"/>
    </location>
</feature>
<dbReference type="SUPFAM" id="SSF48371">
    <property type="entry name" value="ARM repeat"/>
    <property type="match status" value="1"/>
</dbReference>
<evidence type="ECO:0000259" key="6">
    <source>
        <dbReference type="PROSITE" id="PS50303"/>
    </source>
</evidence>
<dbReference type="PROSITE" id="PS50302">
    <property type="entry name" value="PUM"/>
    <property type="match status" value="8"/>
</dbReference>
<feature type="repeat" description="Pumilio" evidence="5">
    <location>
        <begin position="446"/>
        <end position="481"/>
    </location>
</feature>
<dbReference type="SMART" id="SM00025">
    <property type="entry name" value="Pumilio"/>
    <property type="match status" value="8"/>
</dbReference>
<gene>
    <name evidence="7" type="ORF">RJ641_018968</name>
</gene>
<protein>
    <submittedName>
        <fullName evidence="7">Pumilio RNA-binding repeat</fullName>
    </submittedName>
</protein>
<evidence type="ECO:0000256" key="3">
    <source>
        <dbReference type="ARBA" id="ARBA00022884"/>
    </source>
</evidence>
<sequence length="764" mass="85215">MKDEEEEFEMLLDEIPHATSTPNLHHQLYHHQHDNHLDLVNGSSYPHRIDAGVFDSIPSNYYKYTCGSPVSGFSLQSDGGSSSSLFSSGQCFSDNGSPTPPPFEDLKSPMSCSRNPHYFNGFCLDSKVPNSPVERKVNETLIDELGLSARFGSMCISNNDGQDSCNFREFLADPNGILYRNCSPASSNQISIDRYGGPRNLRKCVSDSGVGVRKSFGHQSTIGYNGELNSTLLALQQEMRGAHPLMSHDSPVLSHLNSYSSTLNSPWQRSMETTSNCLHRDSPVAKIATPLTWSSLSDDVIYGMRNGLNLNEERGILNPLNFPQWPRPRAHCGVDDMLEFSSLPLSNGRSRASPKVRMHCGGLEGLMSEDSFILQGEDVKDMSFKGADQSLNLSKGYLCGNPMDGFQAKRSHLDVQPLVNANCESAQNLTLDCSFAFPINYNYLVEARGKIRLLAKDQHGCRFLQRMFDEGTVQDVQIIFSEIVDHIVELMMNPFGNYLIQKLLDVCTEEQRMHILLRVTATAGELVRISLNAHGTRVVQKLIETLKTRQQISLVVSALEPGFLVLIKDLNGNHVVQRCLQCLSNEDNKFIFIAAANHCVDIATHQHGCCVLQRCIRHSTGEHRDKLIAQISANGLRLAQDAFGNYVVQFILELKIPFATSSLISQFEGHYVHLATQKFSSHVVEKCLAVLNEEDRSRIISELLSAPHFEQLLQDPHANYVIQTALKVSEGHLHNTLVEIIESHKAVARNSPYSKKIFSQKLLK</sequence>
<dbReference type="CDD" id="cd07920">
    <property type="entry name" value="Pumilio"/>
    <property type="match status" value="1"/>
</dbReference>
<feature type="repeat" description="Pumilio" evidence="5">
    <location>
        <begin position="521"/>
        <end position="557"/>
    </location>
</feature>
<feature type="non-terminal residue" evidence="7">
    <location>
        <position position="764"/>
    </location>
</feature>
<keyword evidence="2" id="KW-0810">Translation regulation</keyword>
<dbReference type="InterPro" id="IPR033133">
    <property type="entry name" value="PUM-HD"/>
</dbReference>
<feature type="repeat" description="Pumilio" evidence="5">
    <location>
        <begin position="594"/>
        <end position="629"/>
    </location>
</feature>
<keyword evidence="1" id="KW-0677">Repeat</keyword>
<name>A0AAN8UVC1_9MAGN</name>
<feature type="repeat" description="Pumilio" evidence="5">
    <location>
        <begin position="630"/>
        <end position="665"/>
    </location>
</feature>
<evidence type="ECO:0000313" key="7">
    <source>
        <dbReference type="EMBL" id="KAK6916107.1"/>
    </source>
</evidence>
<evidence type="ECO:0000256" key="4">
    <source>
        <dbReference type="ARBA" id="ARBA00058490"/>
    </source>
</evidence>
<dbReference type="Gene3D" id="1.25.10.10">
    <property type="entry name" value="Leucine-rich Repeat Variant"/>
    <property type="match status" value="1"/>
</dbReference>
<dbReference type="EMBL" id="JBAMMX010000024">
    <property type="protein sequence ID" value="KAK6916107.1"/>
    <property type="molecule type" value="Genomic_DNA"/>
</dbReference>
<dbReference type="GO" id="GO:0005737">
    <property type="term" value="C:cytoplasm"/>
    <property type="evidence" value="ECO:0007669"/>
    <property type="project" value="TreeGrafter"/>
</dbReference>
<dbReference type="Pfam" id="PF00806">
    <property type="entry name" value="PUF"/>
    <property type="match status" value="8"/>
</dbReference>
<dbReference type="PANTHER" id="PTHR12537:SF13">
    <property type="entry name" value="PUMILIO HOMOLOGY DOMAIN FAMILY MEMBER 4"/>
    <property type="match status" value="1"/>
</dbReference>
<dbReference type="PROSITE" id="PS50303">
    <property type="entry name" value="PUM_HD"/>
    <property type="match status" value="1"/>
</dbReference>
<evidence type="ECO:0000313" key="8">
    <source>
        <dbReference type="Proteomes" id="UP001370490"/>
    </source>
</evidence>
<evidence type="ECO:0000256" key="2">
    <source>
        <dbReference type="ARBA" id="ARBA00022845"/>
    </source>
</evidence>
<dbReference type="FunFam" id="1.25.10.10:FF:000237">
    <property type="entry name" value="Pumilio homolog 9"/>
    <property type="match status" value="1"/>
</dbReference>
<evidence type="ECO:0000256" key="1">
    <source>
        <dbReference type="ARBA" id="ARBA00022737"/>
    </source>
</evidence>
<proteinExistence type="predicted"/>
<keyword evidence="3" id="KW-0694">RNA-binding</keyword>
<dbReference type="PANTHER" id="PTHR12537">
    <property type="entry name" value="RNA BINDING PROTEIN PUMILIO-RELATED"/>
    <property type="match status" value="1"/>
</dbReference>
<dbReference type="InterPro" id="IPR001313">
    <property type="entry name" value="Pumilio_RNA-bd_rpt"/>
</dbReference>
<keyword evidence="8" id="KW-1185">Reference proteome</keyword>
<feature type="repeat" description="Pumilio" evidence="5">
    <location>
        <begin position="666"/>
        <end position="701"/>
    </location>
</feature>
<feature type="domain" description="PUM-HD" evidence="6">
    <location>
        <begin position="418"/>
        <end position="764"/>
    </location>
</feature>
<dbReference type="GO" id="GO:0003729">
    <property type="term" value="F:mRNA binding"/>
    <property type="evidence" value="ECO:0007669"/>
    <property type="project" value="TreeGrafter"/>
</dbReference>
<evidence type="ECO:0000256" key="5">
    <source>
        <dbReference type="PROSITE-ProRule" id="PRU00317"/>
    </source>
</evidence>
<dbReference type="GO" id="GO:0006417">
    <property type="term" value="P:regulation of translation"/>
    <property type="evidence" value="ECO:0007669"/>
    <property type="project" value="UniProtKB-KW"/>
</dbReference>
<feature type="repeat" description="Pumilio" evidence="5">
    <location>
        <begin position="558"/>
        <end position="593"/>
    </location>
</feature>
<dbReference type="InterPro" id="IPR016024">
    <property type="entry name" value="ARM-type_fold"/>
</dbReference>
<dbReference type="Proteomes" id="UP001370490">
    <property type="component" value="Unassembled WGS sequence"/>
</dbReference>
<feature type="repeat" description="Pumilio" evidence="5">
    <location>
        <begin position="482"/>
        <end position="518"/>
    </location>
</feature>
<comment type="caution">
    <text evidence="7">The sequence shown here is derived from an EMBL/GenBank/DDBJ whole genome shotgun (WGS) entry which is preliminary data.</text>
</comment>